<keyword evidence="7 8" id="KW-0539">Nucleus</keyword>
<accession>A0A0K8K635</accession>
<dbReference type="PANTHER" id="PTHR31992:SF141">
    <property type="entry name" value="DOF ZINC FINGER PROTEIN DOF1.4"/>
    <property type="match status" value="1"/>
</dbReference>
<evidence type="ECO:0000256" key="9">
    <source>
        <dbReference type="RuleBase" id="RU369094"/>
    </source>
</evidence>
<keyword evidence="2 8" id="KW-0863">Zinc-finger</keyword>
<dbReference type="EMBL" id="BK009313">
    <property type="protein sequence ID" value="DAA64913.1"/>
    <property type="molecule type" value="Genomic_DNA"/>
</dbReference>
<dbReference type="AlphaFoldDB" id="A0A0K8K635"/>
<dbReference type="InterPro" id="IPR045174">
    <property type="entry name" value="Dof"/>
</dbReference>
<evidence type="ECO:0000259" key="11">
    <source>
        <dbReference type="PROSITE" id="PS50884"/>
    </source>
</evidence>
<organism evidence="12">
    <name type="scientific">Cajanus cajan</name>
    <name type="common">Pigeon pea</name>
    <name type="synonym">Cajanus indicus</name>
    <dbReference type="NCBI Taxonomy" id="3821"/>
    <lineage>
        <taxon>Eukaryota</taxon>
        <taxon>Viridiplantae</taxon>
        <taxon>Streptophyta</taxon>
        <taxon>Embryophyta</taxon>
        <taxon>Tracheophyta</taxon>
        <taxon>Spermatophyta</taxon>
        <taxon>Magnoliopsida</taxon>
        <taxon>eudicotyledons</taxon>
        <taxon>Gunneridae</taxon>
        <taxon>Pentapetalae</taxon>
        <taxon>rosids</taxon>
        <taxon>fabids</taxon>
        <taxon>Fabales</taxon>
        <taxon>Fabaceae</taxon>
        <taxon>Papilionoideae</taxon>
        <taxon>50 kb inversion clade</taxon>
        <taxon>NPAAA clade</taxon>
        <taxon>indigoferoid/millettioid clade</taxon>
        <taxon>Phaseoleae</taxon>
        <taxon>Cajanus</taxon>
    </lineage>
</organism>
<feature type="region of interest" description="Disordered" evidence="10">
    <location>
        <begin position="195"/>
        <end position="233"/>
    </location>
</feature>
<sequence length="412" mass="44926">MGTRVDEVLCLGAEKIAEVLVFLGVWAMDCGVDHGRGSGGCVGTVAEVGPTNSCIHARVGPTRNRSSREVNEGTRIFLMLSLRASQPHPSSRTANTHHYTTLSLYLSLGIALYITTPTPLQMSNQSLENMLACSKAQQDRKPRPQPEQALKCPRCDSTNTKFCYYNNYSLSQPRYFCKSCRRYWTKGGTLRNVPVGGGCRKNKRSSSTSSSTSKRVQDQAFTPNHNPLTGLPSLSYDSNDLTLALARLQKQSCGQLSYDEHDLSILGNPTSTPCDILGNHGMNPSSTNPGFLDALRSGFLGTQSNMHNMYYGYGNGDMGEVDNGNACGGVGVSGDMMMPYDQEMSIATTQAVSVTTMKQELCNGREQSENRVLWGFPWQLNGDTNMGEIDSGRASWNGLTPSWHGLINSPLM</sequence>
<evidence type="ECO:0000256" key="8">
    <source>
        <dbReference type="PROSITE-ProRule" id="PRU00071"/>
    </source>
</evidence>
<evidence type="ECO:0000256" key="4">
    <source>
        <dbReference type="ARBA" id="ARBA00023015"/>
    </source>
</evidence>
<comment type="function">
    <text evidence="9">Transcription factor that binds specifically to a 5'-AA[AG]G-3' consensus core sequence.</text>
</comment>
<evidence type="ECO:0000313" key="12">
    <source>
        <dbReference type="EMBL" id="DAA64913.1"/>
    </source>
</evidence>
<evidence type="ECO:0000256" key="6">
    <source>
        <dbReference type="ARBA" id="ARBA00023163"/>
    </source>
</evidence>
<keyword evidence="6 9" id="KW-0804">Transcription</keyword>
<keyword evidence="3 9" id="KW-0862">Zinc</keyword>
<keyword evidence="4 9" id="KW-0805">Transcription regulation</keyword>
<dbReference type="Pfam" id="PF02701">
    <property type="entry name" value="Zn_ribbon_Dof"/>
    <property type="match status" value="1"/>
</dbReference>
<dbReference type="PANTHER" id="PTHR31992">
    <property type="entry name" value="DOF ZINC FINGER PROTEIN DOF1.4-RELATED"/>
    <property type="match status" value="1"/>
</dbReference>
<gene>
    <name evidence="12" type="primary">Dof6</name>
</gene>
<comment type="subcellular location">
    <subcellularLocation>
        <location evidence="8 9">Nucleus</location>
    </subcellularLocation>
</comment>
<evidence type="ECO:0000256" key="3">
    <source>
        <dbReference type="ARBA" id="ARBA00022833"/>
    </source>
</evidence>
<dbReference type="GO" id="GO:0008270">
    <property type="term" value="F:zinc ion binding"/>
    <property type="evidence" value="ECO:0007669"/>
    <property type="project" value="UniProtKB-KW"/>
</dbReference>
<keyword evidence="1 9" id="KW-0479">Metal-binding</keyword>
<keyword evidence="5 8" id="KW-0238">DNA-binding</keyword>
<dbReference type="PROSITE" id="PS01361">
    <property type="entry name" value="ZF_DOF_1"/>
    <property type="match status" value="1"/>
</dbReference>
<feature type="domain" description="Dof-type" evidence="11">
    <location>
        <begin position="150"/>
        <end position="204"/>
    </location>
</feature>
<proteinExistence type="predicted"/>
<reference evidence="12" key="1">
    <citation type="journal article" date="2015" name="Mol. Biol. Rep.">
        <title>Genome wide in silico characterization of Dof gene families of pigeonpea (Cajanus cajan (L) Millsp.).</title>
        <authorList>
            <person name="Malviya N."/>
            <person name="Gupta S."/>
            <person name="Singh V.K."/>
            <person name="Yadav M.K."/>
            <person name="Bisht N.C."/>
            <person name="Sarangi B.K."/>
            <person name="Yadav D."/>
        </authorList>
    </citation>
    <scope>NUCLEOTIDE SEQUENCE</scope>
</reference>
<evidence type="ECO:0000256" key="7">
    <source>
        <dbReference type="ARBA" id="ARBA00023242"/>
    </source>
</evidence>
<name>A0A0K8K635_CAJCA</name>
<evidence type="ECO:0000256" key="5">
    <source>
        <dbReference type="ARBA" id="ARBA00023125"/>
    </source>
</evidence>
<evidence type="ECO:0000256" key="1">
    <source>
        <dbReference type="ARBA" id="ARBA00022723"/>
    </source>
</evidence>
<dbReference type="PROSITE" id="PS50884">
    <property type="entry name" value="ZF_DOF_2"/>
    <property type="match status" value="1"/>
</dbReference>
<evidence type="ECO:0000256" key="10">
    <source>
        <dbReference type="SAM" id="MobiDB-lite"/>
    </source>
</evidence>
<dbReference type="InterPro" id="IPR003851">
    <property type="entry name" value="Znf_Dof"/>
</dbReference>
<evidence type="ECO:0000256" key="2">
    <source>
        <dbReference type="ARBA" id="ARBA00022771"/>
    </source>
</evidence>
<protein>
    <recommendedName>
        <fullName evidence="9">Dof zinc finger protein</fullName>
    </recommendedName>
</protein>
<dbReference type="GO" id="GO:0005634">
    <property type="term" value="C:nucleus"/>
    <property type="evidence" value="ECO:0007669"/>
    <property type="project" value="UniProtKB-SubCell"/>
</dbReference>
<dbReference type="GO" id="GO:0003677">
    <property type="term" value="F:DNA binding"/>
    <property type="evidence" value="ECO:0007669"/>
    <property type="project" value="UniProtKB-UniRule"/>
</dbReference>
<dbReference type="GO" id="GO:0003700">
    <property type="term" value="F:DNA-binding transcription factor activity"/>
    <property type="evidence" value="ECO:0007669"/>
    <property type="project" value="UniProtKB-UniRule"/>
</dbReference>